<feature type="transmembrane region" description="Helical" evidence="12">
    <location>
        <begin position="151"/>
        <end position="173"/>
    </location>
</feature>
<proteinExistence type="inferred from homology"/>
<comment type="caution">
    <text evidence="12">Lacks conserved residue(s) required for the propagation of feature annotation.</text>
</comment>
<dbReference type="OrthoDB" id="10252502at2759"/>
<dbReference type="AlphaFoldDB" id="A0A8H7JCZ3"/>
<evidence type="ECO:0000256" key="2">
    <source>
        <dbReference type="ARBA" id="ARBA00004687"/>
    </source>
</evidence>
<sequence>MAAANAPDARRLILLFCAWKALLFLLTAFCPGPGYDTSAFILTDQSLDRYANLESSSRLNHLVLNLFRWDALYFVRAAERGLVFEQQWAFSPAFSQLLGVATRFFSGTSESSLRYYITTGVIISTICHSLSVLVLYKLLTLLTGVGRQQSRVPFVASALHIFTPASLFLSAPYAEALFSLLNLAGMLCYAESKAAAKSASIGAREVAYKLSAGLLFALATTIRSNGLLSGLVLLYDVVRYLPQLFSMRLRVQDICRVIVTCVSGVLIAAGFVGPQYVAYLDFCVTGNSPVRPWCNDSIPSIYSWVQSHYWNVGLFRYWTMSNLPLFLLALPMLWLLVYSSVTFLRTGYAQPLHGRPVPHASDTLESKHALPVTCDLPELALPQLVLAFAAATSFHVQIVNRIASGYPIWYLIVAVWLVEDRSKKGQWATRAMIMYSMVQGMLFANFLPPA</sequence>
<dbReference type="GO" id="GO:0031501">
    <property type="term" value="C:mannosyltransferase complex"/>
    <property type="evidence" value="ECO:0007669"/>
    <property type="project" value="TreeGrafter"/>
</dbReference>
<dbReference type="UniPathway" id="UPA00196"/>
<accession>A0A8H7JCZ3</accession>
<evidence type="ECO:0000256" key="4">
    <source>
        <dbReference type="ARBA" id="ARBA00013795"/>
    </source>
</evidence>
<protein>
    <recommendedName>
        <fullName evidence="4 12">GPI mannosyltransferase 2</fullName>
        <ecNumber evidence="12">2.4.1.-</ecNumber>
    </recommendedName>
</protein>
<evidence type="ECO:0000256" key="9">
    <source>
        <dbReference type="ARBA" id="ARBA00022824"/>
    </source>
</evidence>
<keyword evidence="8 12" id="KW-0812">Transmembrane</keyword>
<feature type="transmembrane region" description="Helical" evidence="12">
    <location>
        <begin position="115"/>
        <end position="139"/>
    </location>
</feature>
<keyword evidence="7 12" id="KW-0808">Transferase</keyword>
<comment type="subcellular location">
    <subcellularLocation>
        <location evidence="1 12">Endoplasmic reticulum membrane</location>
        <topology evidence="1 12">Multi-pass membrane protein</topology>
    </subcellularLocation>
</comment>
<comment type="function">
    <text evidence="12">Mannosyltransferase involved in glycosylphosphatidylinositol-anchor biosynthesis.</text>
</comment>
<keyword evidence="10 12" id="KW-1133">Transmembrane helix</keyword>
<evidence type="ECO:0000256" key="8">
    <source>
        <dbReference type="ARBA" id="ARBA00022692"/>
    </source>
</evidence>
<dbReference type="Pfam" id="PF04188">
    <property type="entry name" value="Mannosyl_trans2"/>
    <property type="match status" value="1"/>
</dbReference>
<evidence type="ECO:0000313" key="14">
    <source>
        <dbReference type="Proteomes" id="UP000651452"/>
    </source>
</evidence>
<dbReference type="PANTHER" id="PTHR12468:SF2">
    <property type="entry name" value="GPI MANNOSYLTRANSFERASE 2"/>
    <property type="match status" value="1"/>
</dbReference>
<reference evidence="13" key="2">
    <citation type="submission" date="2020-09" db="EMBL/GenBank/DDBJ databases">
        <title>Reference genome assembly for Australian Ascochyta lentis isolate Al4.</title>
        <authorList>
            <person name="Lee R.C."/>
            <person name="Farfan-Caceres L.M."/>
            <person name="Debler J.W."/>
            <person name="Williams A.H."/>
            <person name="Henares B.M."/>
        </authorList>
    </citation>
    <scope>NUCLEOTIDE SEQUENCE</scope>
    <source>
        <strain evidence="13">Al4</strain>
    </source>
</reference>
<comment type="pathway">
    <text evidence="2 12">Glycolipid biosynthesis; glycosylphosphatidylinositol-anchor biosynthesis.</text>
</comment>
<dbReference type="GO" id="GO:0004376">
    <property type="term" value="F:GPI mannosyltransferase activity"/>
    <property type="evidence" value="ECO:0007669"/>
    <property type="project" value="InterPro"/>
</dbReference>
<dbReference type="GO" id="GO:0005789">
    <property type="term" value="C:endoplasmic reticulum membrane"/>
    <property type="evidence" value="ECO:0007669"/>
    <property type="project" value="UniProtKB-SubCell"/>
</dbReference>
<dbReference type="EMBL" id="RZGK01000003">
    <property type="protein sequence ID" value="KAF9700038.1"/>
    <property type="molecule type" value="Genomic_DNA"/>
</dbReference>
<evidence type="ECO:0000256" key="11">
    <source>
        <dbReference type="ARBA" id="ARBA00023136"/>
    </source>
</evidence>
<feature type="transmembrane region" description="Helical" evidence="12">
    <location>
        <begin position="427"/>
        <end position="447"/>
    </location>
</feature>
<evidence type="ECO:0000256" key="1">
    <source>
        <dbReference type="ARBA" id="ARBA00004477"/>
    </source>
</evidence>
<dbReference type="PANTHER" id="PTHR12468">
    <property type="entry name" value="GPI MANNOSYLTRANSFERASE 2"/>
    <property type="match status" value="1"/>
</dbReference>
<feature type="transmembrane region" description="Helical" evidence="12">
    <location>
        <begin position="254"/>
        <end position="272"/>
    </location>
</feature>
<name>A0A8H7JCZ3_9PLEO</name>
<dbReference type="InterPro" id="IPR007315">
    <property type="entry name" value="PIG-V/Gpi18"/>
</dbReference>
<comment type="similarity">
    <text evidence="3 12">Belongs to the PIGV family.</text>
</comment>
<feature type="transmembrane region" description="Helical" evidence="12">
    <location>
        <begin position="12"/>
        <end position="29"/>
    </location>
</feature>
<dbReference type="GO" id="GO:0000009">
    <property type="term" value="F:alpha-1,6-mannosyltransferase activity"/>
    <property type="evidence" value="ECO:0007669"/>
    <property type="project" value="InterPro"/>
</dbReference>
<keyword evidence="5 12" id="KW-0337">GPI-anchor biosynthesis</keyword>
<evidence type="ECO:0000256" key="12">
    <source>
        <dbReference type="RuleBase" id="RU363112"/>
    </source>
</evidence>
<dbReference type="EC" id="2.4.1.-" evidence="12"/>
<organism evidence="13 14">
    <name type="scientific">Ascochyta lentis</name>
    <dbReference type="NCBI Taxonomy" id="205686"/>
    <lineage>
        <taxon>Eukaryota</taxon>
        <taxon>Fungi</taxon>
        <taxon>Dikarya</taxon>
        <taxon>Ascomycota</taxon>
        <taxon>Pezizomycotina</taxon>
        <taxon>Dothideomycetes</taxon>
        <taxon>Pleosporomycetidae</taxon>
        <taxon>Pleosporales</taxon>
        <taxon>Pleosporineae</taxon>
        <taxon>Didymellaceae</taxon>
        <taxon>Ascochyta</taxon>
    </lineage>
</organism>
<dbReference type="GO" id="GO:0006506">
    <property type="term" value="P:GPI anchor biosynthetic process"/>
    <property type="evidence" value="ECO:0007669"/>
    <property type="project" value="UniProtKB-UniPathway"/>
</dbReference>
<keyword evidence="6 12" id="KW-0328">Glycosyltransferase</keyword>
<reference evidence="13" key="1">
    <citation type="submission" date="2018-12" db="EMBL/GenBank/DDBJ databases">
        <authorList>
            <person name="Syme R.A."/>
            <person name="Farfan-Caceres L."/>
            <person name="Lichtenzveig J."/>
        </authorList>
    </citation>
    <scope>NUCLEOTIDE SEQUENCE</scope>
    <source>
        <strain evidence="13">Al4</strain>
    </source>
</reference>
<keyword evidence="11 12" id="KW-0472">Membrane</keyword>
<feature type="transmembrane region" description="Helical" evidence="12">
    <location>
        <begin position="323"/>
        <end position="344"/>
    </location>
</feature>
<evidence type="ECO:0000313" key="13">
    <source>
        <dbReference type="EMBL" id="KAF9700038.1"/>
    </source>
</evidence>
<evidence type="ECO:0000256" key="10">
    <source>
        <dbReference type="ARBA" id="ARBA00022989"/>
    </source>
</evidence>
<keyword evidence="9 12" id="KW-0256">Endoplasmic reticulum</keyword>
<feature type="transmembrane region" description="Helical" evidence="12">
    <location>
        <begin position="214"/>
        <end position="234"/>
    </location>
</feature>
<gene>
    <name evidence="13" type="ORF">EKO04_001394</name>
</gene>
<evidence type="ECO:0000256" key="5">
    <source>
        <dbReference type="ARBA" id="ARBA00022502"/>
    </source>
</evidence>
<keyword evidence="14" id="KW-1185">Reference proteome</keyword>
<evidence type="ECO:0000256" key="3">
    <source>
        <dbReference type="ARBA" id="ARBA00008698"/>
    </source>
</evidence>
<dbReference type="Proteomes" id="UP000651452">
    <property type="component" value="Unassembled WGS sequence"/>
</dbReference>
<evidence type="ECO:0000256" key="7">
    <source>
        <dbReference type="ARBA" id="ARBA00022679"/>
    </source>
</evidence>
<comment type="caution">
    <text evidence="13">The sequence shown here is derived from an EMBL/GenBank/DDBJ whole genome shotgun (WGS) entry which is preliminary data.</text>
</comment>
<evidence type="ECO:0000256" key="6">
    <source>
        <dbReference type="ARBA" id="ARBA00022676"/>
    </source>
</evidence>